<feature type="region of interest" description="Disordered" evidence="1">
    <location>
        <begin position="125"/>
        <end position="145"/>
    </location>
</feature>
<proteinExistence type="predicted"/>
<evidence type="ECO:0000313" key="3">
    <source>
        <dbReference type="Proteomes" id="UP000502996"/>
    </source>
</evidence>
<evidence type="ECO:0000313" key="2">
    <source>
        <dbReference type="EMBL" id="QIG44489.1"/>
    </source>
</evidence>
<dbReference type="KEGG" id="nano:G5V58_18390"/>
<evidence type="ECO:0008006" key="4">
    <source>
        <dbReference type="Google" id="ProtNLM"/>
    </source>
</evidence>
<dbReference type="Proteomes" id="UP000502996">
    <property type="component" value="Chromosome"/>
</dbReference>
<sequence>MPDSGRAVVIAHSLGFVVAADVVKRLSPRLQIDGLITIGSPLPLRGRWPFVELTGDDFPYDQVRSWVNVFDSLDPVTGGRGVGRLFPEALDVDVHFGTLPSLVRNHGVQYYLSLRGGRNGLASAPRVGGRAEHGFPHGARAAVQR</sequence>
<organism evidence="2 3">
    <name type="scientific">Nocardioides anomalus</name>
    <dbReference type="NCBI Taxonomy" id="2712223"/>
    <lineage>
        <taxon>Bacteria</taxon>
        <taxon>Bacillati</taxon>
        <taxon>Actinomycetota</taxon>
        <taxon>Actinomycetes</taxon>
        <taxon>Propionibacteriales</taxon>
        <taxon>Nocardioidaceae</taxon>
        <taxon>Nocardioides</taxon>
    </lineage>
</organism>
<gene>
    <name evidence="2" type="ORF">G5V58_18390</name>
</gene>
<protein>
    <recommendedName>
        <fullName evidence="4">Alpha/beta hydrolase</fullName>
    </recommendedName>
</protein>
<accession>A0A6G6WGZ9</accession>
<keyword evidence="3" id="KW-1185">Reference proteome</keyword>
<dbReference type="InterPro" id="IPR029058">
    <property type="entry name" value="AB_hydrolase_fold"/>
</dbReference>
<dbReference type="SUPFAM" id="SSF53474">
    <property type="entry name" value="alpha/beta-Hydrolases"/>
    <property type="match status" value="1"/>
</dbReference>
<name>A0A6G6WGZ9_9ACTN</name>
<evidence type="ECO:0000256" key="1">
    <source>
        <dbReference type="SAM" id="MobiDB-lite"/>
    </source>
</evidence>
<reference evidence="2" key="1">
    <citation type="submission" date="2020-02" db="EMBL/GenBank/DDBJ databases">
        <title>Full genome sequence of Nocardioides sp. R-3366.</title>
        <authorList>
            <person name="Im W.-T."/>
        </authorList>
    </citation>
    <scope>NUCLEOTIDE SEQUENCE [LARGE SCALE GENOMIC DNA]</scope>
    <source>
        <strain evidence="2">R-3366</strain>
    </source>
</reference>
<dbReference type="EMBL" id="CP049257">
    <property type="protein sequence ID" value="QIG44489.1"/>
    <property type="molecule type" value="Genomic_DNA"/>
</dbReference>
<dbReference type="RefSeq" id="WP_165236001.1">
    <property type="nucleotide sequence ID" value="NZ_CP049257.1"/>
</dbReference>
<dbReference type="AlphaFoldDB" id="A0A6G6WGZ9"/>